<dbReference type="FunFam" id="3.40.50.720:FF:000084">
    <property type="entry name" value="Short-chain dehydrogenase reductase"/>
    <property type="match status" value="1"/>
</dbReference>
<protein>
    <submittedName>
        <fullName evidence="4">Short-chain dehydrogenase/reductase SDR</fullName>
    </submittedName>
</protein>
<dbReference type="AlphaFoldDB" id="A0A9W9H662"/>
<evidence type="ECO:0000256" key="3">
    <source>
        <dbReference type="ARBA" id="ARBA00023002"/>
    </source>
</evidence>
<dbReference type="Gene3D" id="3.40.50.720">
    <property type="entry name" value="NAD(P)-binding Rossmann-like Domain"/>
    <property type="match status" value="1"/>
</dbReference>
<dbReference type="CDD" id="cd05233">
    <property type="entry name" value="SDR_c"/>
    <property type="match status" value="1"/>
</dbReference>
<dbReference type="EMBL" id="JAPQKL010000003">
    <property type="protein sequence ID" value="KAJ5139355.1"/>
    <property type="molecule type" value="Genomic_DNA"/>
</dbReference>
<comment type="similarity">
    <text evidence="1">Belongs to the short-chain dehydrogenases/reductases (SDR) family.</text>
</comment>
<evidence type="ECO:0000256" key="2">
    <source>
        <dbReference type="ARBA" id="ARBA00022857"/>
    </source>
</evidence>
<keyword evidence="2" id="KW-0521">NADP</keyword>
<dbReference type="RefSeq" id="XP_056524004.1">
    <property type="nucleotide sequence ID" value="XM_056664947.1"/>
</dbReference>
<proteinExistence type="inferred from homology"/>
<dbReference type="PANTHER" id="PTHR43639:SF1">
    <property type="entry name" value="SHORT-CHAIN DEHYDROGENASE_REDUCTASE FAMILY PROTEIN"/>
    <property type="match status" value="1"/>
</dbReference>
<evidence type="ECO:0000256" key="1">
    <source>
        <dbReference type="ARBA" id="ARBA00006484"/>
    </source>
</evidence>
<sequence>MSQRLLNKVCLITGTGGSMGRAAALKFAQEGAKIVGCDINTESEAATIKAVQDQGGEMISMSPCDLTKREDCEKLVSLAIQTYGRIDVLYNNASKAYLAWIDDFQDDTWYKTIDQELSLVYLLSRVAWPHLKESAASIINVGSANGWIAITPVPGLAHTAAKGGVIAMTRQLAMEGRAHGIRANSISPGIVESLQTRPLLEDPGFKSGVLSRVMLGRIAQPEEIAAVACFLASSESSYITAADIRVDGGMTSW</sequence>
<keyword evidence="3" id="KW-0560">Oxidoreductase</keyword>
<dbReference type="OrthoDB" id="47007at2759"/>
<dbReference type="InterPro" id="IPR002347">
    <property type="entry name" value="SDR_fam"/>
</dbReference>
<gene>
    <name evidence="4" type="ORF">N7515_004203</name>
</gene>
<organism evidence="4 5">
    <name type="scientific">Penicillium bovifimosum</name>
    <dbReference type="NCBI Taxonomy" id="126998"/>
    <lineage>
        <taxon>Eukaryota</taxon>
        <taxon>Fungi</taxon>
        <taxon>Dikarya</taxon>
        <taxon>Ascomycota</taxon>
        <taxon>Pezizomycotina</taxon>
        <taxon>Eurotiomycetes</taxon>
        <taxon>Eurotiomycetidae</taxon>
        <taxon>Eurotiales</taxon>
        <taxon>Aspergillaceae</taxon>
        <taxon>Penicillium</taxon>
    </lineage>
</organism>
<name>A0A9W9H662_9EURO</name>
<dbReference type="InterPro" id="IPR036291">
    <property type="entry name" value="NAD(P)-bd_dom_sf"/>
</dbReference>
<reference evidence="4" key="1">
    <citation type="submission" date="2022-11" db="EMBL/GenBank/DDBJ databases">
        <authorList>
            <person name="Petersen C."/>
        </authorList>
    </citation>
    <scope>NUCLEOTIDE SEQUENCE</scope>
    <source>
        <strain evidence="4">IBT 22155</strain>
    </source>
</reference>
<keyword evidence="5" id="KW-1185">Reference proteome</keyword>
<dbReference type="Proteomes" id="UP001149079">
    <property type="component" value="Unassembled WGS sequence"/>
</dbReference>
<reference evidence="4" key="2">
    <citation type="journal article" date="2023" name="IMA Fungus">
        <title>Comparative genomic study of the Penicillium genus elucidates a diverse pangenome and 15 lateral gene transfer events.</title>
        <authorList>
            <person name="Petersen C."/>
            <person name="Sorensen T."/>
            <person name="Nielsen M.R."/>
            <person name="Sondergaard T.E."/>
            <person name="Sorensen J.L."/>
            <person name="Fitzpatrick D.A."/>
            <person name="Frisvad J.C."/>
            <person name="Nielsen K.L."/>
        </authorList>
    </citation>
    <scope>NUCLEOTIDE SEQUENCE</scope>
    <source>
        <strain evidence="4">IBT 22155</strain>
    </source>
</reference>
<dbReference type="PRINTS" id="PR00081">
    <property type="entry name" value="GDHRDH"/>
</dbReference>
<evidence type="ECO:0000313" key="4">
    <source>
        <dbReference type="EMBL" id="KAJ5139355.1"/>
    </source>
</evidence>
<accession>A0A9W9H662</accession>
<dbReference type="PANTHER" id="PTHR43639">
    <property type="entry name" value="OXIDOREDUCTASE, SHORT-CHAIN DEHYDROGENASE/REDUCTASE FAMILY (AFU_ORTHOLOGUE AFUA_5G02870)"/>
    <property type="match status" value="1"/>
</dbReference>
<dbReference type="GO" id="GO:0016491">
    <property type="term" value="F:oxidoreductase activity"/>
    <property type="evidence" value="ECO:0007669"/>
    <property type="project" value="UniProtKB-KW"/>
</dbReference>
<comment type="caution">
    <text evidence="4">The sequence shown here is derived from an EMBL/GenBank/DDBJ whole genome shotgun (WGS) entry which is preliminary data.</text>
</comment>
<evidence type="ECO:0000313" key="5">
    <source>
        <dbReference type="Proteomes" id="UP001149079"/>
    </source>
</evidence>
<dbReference type="Pfam" id="PF13561">
    <property type="entry name" value="adh_short_C2"/>
    <property type="match status" value="1"/>
</dbReference>
<dbReference type="SUPFAM" id="SSF51735">
    <property type="entry name" value="NAD(P)-binding Rossmann-fold domains"/>
    <property type="match status" value="1"/>
</dbReference>
<dbReference type="PRINTS" id="PR00080">
    <property type="entry name" value="SDRFAMILY"/>
</dbReference>
<dbReference type="GeneID" id="81404117"/>